<dbReference type="InterPro" id="IPR013496">
    <property type="entry name" value="CHP02680"/>
</dbReference>
<dbReference type="Gene3D" id="3.40.50.300">
    <property type="entry name" value="P-loop containing nucleotide triphosphate hydrolases"/>
    <property type="match status" value="2"/>
</dbReference>
<gene>
    <name evidence="2" type="ORF">GCM10009001_02400</name>
</gene>
<keyword evidence="3" id="KW-1185">Reference proteome</keyword>
<protein>
    <submittedName>
        <fullName evidence="2">TIGR02680 family protein</fullName>
    </submittedName>
</protein>
<dbReference type="NCBIfam" id="TIGR02680">
    <property type="entry name" value="TIGR02680 family protein"/>
    <property type="match status" value="1"/>
</dbReference>
<keyword evidence="1" id="KW-0175">Coiled coil</keyword>
<proteinExistence type="predicted"/>
<dbReference type="Pfam" id="PF13558">
    <property type="entry name" value="SbcC_Walker_B"/>
    <property type="match status" value="1"/>
</dbReference>
<dbReference type="PANTHER" id="PTHR47357:SF1">
    <property type="entry name" value="SPINDLE POLE BODY COMPONENT 110"/>
    <property type="match status" value="1"/>
</dbReference>
<name>A0ABP3QLK6_9BACI</name>
<dbReference type="PANTHER" id="PTHR47357">
    <property type="entry name" value="COP1-INTERACTIVE PROTEIN 1"/>
    <property type="match status" value="1"/>
</dbReference>
<evidence type="ECO:0000313" key="3">
    <source>
        <dbReference type="Proteomes" id="UP001500866"/>
    </source>
</evidence>
<accession>A0ABP3QLK6</accession>
<feature type="coiled-coil region" evidence="1">
    <location>
        <begin position="793"/>
        <end position="820"/>
    </location>
</feature>
<dbReference type="Proteomes" id="UP001500866">
    <property type="component" value="Unassembled WGS sequence"/>
</dbReference>
<dbReference type="EMBL" id="BAAADS010000001">
    <property type="protein sequence ID" value="GAA0589967.1"/>
    <property type="molecule type" value="Genomic_DNA"/>
</dbReference>
<evidence type="ECO:0000256" key="1">
    <source>
        <dbReference type="SAM" id="Coils"/>
    </source>
</evidence>
<dbReference type="RefSeq" id="WP_343809537.1">
    <property type="nucleotide sequence ID" value="NZ_BAAADS010000001.1"/>
</dbReference>
<comment type="caution">
    <text evidence="2">The sequence shown here is derived from an EMBL/GenBank/DDBJ whole genome shotgun (WGS) entry which is preliminary data.</text>
</comment>
<feature type="coiled-coil region" evidence="1">
    <location>
        <begin position="742"/>
        <end position="769"/>
    </location>
</feature>
<reference evidence="3" key="1">
    <citation type="journal article" date="2019" name="Int. J. Syst. Evol. Microbiol.">
        <title>The Global Catalogue of Microorganisms (GCM) 10K type strain sequencing project: providing services to taxonomists for standard genome sequencing and annotation.</title>
        <authorList>
            <consortium name="The Broad Institute Genomics Platform"/>
            <consortium name="The Broad Institute Genome Sequencing Center for Infectious Disease"/>
            <person name="Wu L."/>
            <person name="Ma J."/>
        </authorList>
    </citation>
    <scope>NUCLEOTIDE SEQUENCE [LARGE SCALE GENOMIC DNA]</scope>
    <source>
        <strain evidence="3">JCM 15395</strain>
    </source>
</reference>
<feature type="coiled-coil region" evidence="1">
    <location>
        <begin position="236"/>
        <end position="359"/>
    </location>
</feature>
<dbReference type="InterPro" id="IPR027417">
    <property type="entry name" value="P-loop_NTPase"/>
</dbReference>
<feature type="coiled-coil region" evidence="1">
    <location>
        <begin position="875"/>
        <end position="970"/>
    </location>
</feature>
<organism evidence="2 3">
    <name type="scientific">Virgibacillus siamensis</name>
    <dbReference type="NCBI Taxonomy" id="480071"/>
    <lineage>
        <taxon>Bacteria</taxon>
        <taxon>Bacillati</taxon>
        <taxon>Bacillota</taxon>
        <taxon>Bacilli</taxon>
        <taxon>Bacillales</taxon>
        <taxon>Bacillaceae</taxon>
        <taxon>Virgibacillus</taxon>
    </lineage>
</organism>
<dbReference type="SUPFAM" id="SSF52540">
    <property type="entry name" value="P-loop containing nucleoside triphosphate hydrolases"/>
    <property type="match status" value="1"/>
</dbReference>
<sequence>MNKNNKWKMNRTGLLNFWYYDDEIFDFADGKLLLRGSNGSGKSVTMQSILPVLLDGKKSPDRLDPFGSRARKMEDYLLGEKDIVERDERTGYLFLEYKREDTNQYVTTGIGLQARRNKNMNFWGFVITDNRRIGIDFPLYETETNGGEMQRIPLSRVQLENRIGDGGKVVRTQGEYMDLVNKHIFGFKDKEAYDDLIKLLIQLRSPKLSKEFRPTAIYEILEAALPPLTDNDLRHLSDTIEHMDQTKQQIEQLEREQQALNKLLKRYDAYNAYKLADKAKNYIDARNKYQKVDQSLVEKEGQAEVLRQEINQLTERQHGLTQELGVLEQKRTRLQSHQVWNLEKEKNEETQALTDIRDEFARKENALTTKKRQEFKMTESSDQLDAELHELDEAVTDQLSELAEDAADASFAQHDMNENDFNRNRTTGYDFTVWKKEAEHHFQKLESITDKLSEYERMKSDITSLDKEIADTKLEVDQLKQEENDWQQIFEKDKQEKLAEIHAWAEEHDFLQVDLDLTQQTSRDMYRIYEQVSYEAVRSPYAELINDYQMEKKETIAGKNSDVKQLDAAIHEKETILDELKTRKDPEPPNQREETRAARAALKADGHHFVPLYEAVEFQDHVPESVQKHIEAALIDAGLLDALVTDSQTPLEHDRIIRAQPNMMAHTLADYLTPDDSQSVSAVKIDEVLRSILVDGETDGDAAVVHSNGTYRVGLMQGHAVPVEQVRFIGKAARERFRQEQIAAITSEIEDLKREKKQVLHEIGTLQTEIQAAKDALNVFPNDADLQEGYSQIKAKRLEINQFEKTLHNLDEKLNGLYRKFREAKAILDKESRNLDVEFSYDAYREAKGIMRTYEKGLHTLITYHTTYCHTDDRLQQTKSRLSELVEEADELQGELNVLTDKKQQKQQNIAEIDQQLELEGVSDIREQIQNVQQELMTTENALDQTKTDLPHKEAELNMVKQETDSLEQKVRFWQGMTDAWEESFVQEKQLDFVELPDDTGDGAPSAEKIAASFKDVLQGKDASVLEGQLTNAFYEQLPNLMEYRMKESDTLASVHDWMQEEWTEDQRIQIDNWRQKTNRRLIQLDFQGKLVSPYYIRQKIESDRIQQQTMLDTQDRQLYEEILFDSVGKKLRSRISRAQSWTEQMNKLMVNSDSSSGLTFSIKWRPRTAETEAELDTKELVALLRRDARLLKEDDRDKIIEHFRSKIDRAKELVDVQGDGNTLLQVLKHVLDYRNWFSFVLSYKRTGESVRELTNHAFYKFSGGEKAMAMYIPLFTACYSRYLEADATAPYIISLDEAFAGVDENNIREMFEIVEELGFDYMMNSQVLWGDYDTISSLAVYDLVRPKNASFVTVIRYYWDGKTRHLLTDQMEKKEPLSAVDR</sequence>
<evidence type="ECO:0000313" key="2">
    <source>
        <dbReference type="EMBL" id="GAA0589967.1"/>
    </source>
</evidence>
<feature type="coiled-coil region" evidence="1">
    <location>
        <begin position="455"/>
        <end position="496"/>
    </location>
</feature>